<evidence type="ECO:0000256" key="1">
    <source>
        <dbReference type="SAM" id="MobiDB-lite"/>
    </source>
</evidence>
<dbReference type="Proteomes" id="UP000053858">
    <property type="component" value="Unassembled WGS sequence"/>
</dbReference>
<protein>
    <submittedName>
        <fullName evidence="2">Uncharacterized protein</fullName>
    </submittedName>
</protein>
<accession>A0A0A0AAN1</accession>
<feature type="region of interest" description="Disordered" evidence="1">
    <location>
        <begin position="135"/>
        <end position="159"/>
    </location>
</feature>
<gene>
    <name evidence="2" type="ORF">N301_11160</name>
</gene>
<dbReference type="AlphaFoldDB" id="A0A0A0AAN1"/>
<evidence type="ECO:0000313" key="2">
    <source>
        <dbReference type="EMBL" id="KGL90578.1"/>
    </source>
</evidence>
<feature type="non-terminal residue" evidence="2">
    <location>
        <position position="159"/>
    </location>
</feature>
<feature type="non-terminal residue" evidence="2">
    <location>
        <position position="1"/>
    </location>
</feature>
<reference evidence="3" key="1">
    <citation type="journal article" date="2014" name="Science">
        <title>Comparative genomics reveals insights into avian genome evolution and adaptation.</title>
        <authorList>
            <consortium name="Avian Genome Consortium"/>
            <person name="Zhang G."/>
            <person name="Li C."/>
            <person name="Li Q."/>
            <person name="Li B."/>
            <person name="Larkin D.M."/>
            <person name="Lee C."/>
            <person name="Storz J.F."/>
            <person name="Antunes A."/>
            <person name="Greenwold M.J."/>
            <person name="Meredith R.W."/>
            <person name="Odeen A."/>
            <person name="Cui J."/>
            <person name="Zhou Q."/>
            <person name="Xu L."/>
            <person name="Pan H."/>
            <person name="Wang Z."/>
            <person name="Jin L."/>
            <person name="Zhang P."/>
            <person name="Hu H."/>
            <person name="Yang W."/>
            <person name="Hu J."/>
            <person name="Xiao J."/>
            <person name="Yang Z."/>
            <person name="Liu Y."/>
            <person name="Xie Q."/>
            <person name="Yu H."/>
            <person name="Lian J."/>
            <person name="Wen P."/>
            <person name="Zhang F."/>
            <person name="Li H."/>
            <person name="Zeng Y."/>
            <person name="Xiong Z."/>
            <person name="Liu S."/>
            <person name="Zhou L."/>
            <person name="Huang Z."/>
            <person name="An N."/>
            <person name="Wang J."/>
            <person name="Zheng Q."/>
            <person name="Xiong Y."/>
            <person name="Wang G."/>
            <person name="Wang B."/>
            <person name="Wang J."/>
            <person name="Fan Y."/>
            <person name="da Fonseca R.R."/>
            <person name="Alfaro-Nunez A."/>
            <person name="Schubert M."/>
            <person name="Orlando L."/>
            <person name="Mourier T."/>
            <person name="Howard J.T."/>
            <person name="Ganapathy G."/>
            <person name="Pfenning A."/>
            <person name="Whitney O."/>
            <person name="Rivas M.V."/>
            <person name="Hara E."/>
            <person name="Smith J."/>
            <person name="Farre M."/>
            <person name="Narayan J."/>
            <person name="Slavov G."/>
            <person name="Romanov M.N."/>
            <person name="Borges R."/>
            <person name="Machado J.P."/>
            <person name="Khan I."/>
            <person name="Springer M.S."/>
            <person name="Gatesy J."/>
            <person name="Hoffmann F.G."/>
            <person name="Opazo J.C."/>
            <person name="Hastad O."/>
            <person name="Sawyer R.H."/>
            <person name="Kim H."/>
            <person name="Kim K.W."/>
            <person name="Kim H.J."/>
            <person name="Cho S."/>
            <person name="Li N."/>
            <person name="Huang Y."/>
            <person name="Bruford M.W."/>
            <person name="Zhan X."/>
            <person name="Dixon A."/>
            <person name="Bertelsen M.F."/>
            <person name="Derryberry E."/>
            <person name="Warren W."/>
            <person name="Wilson R.K."/>
            <person name="Li S."/>
            <person name="Ray D.A."/>
            <person name="Green R.E."/>
            <person name="O'Brien S.J."/>
            <person name="Griffin D."/>
            <person name="Johnson W.E."/>
            <person name="Haussler D."/>
            <person name="Ryder O.A."/>
            <person name="Willerslev E."/>
            <person name="Graves G.R."/>
            <person name="Alstrom P."/>
            <person name="Fjeldsa J."/>
            <person name="Mindell D.P."/>
            <person name="Edwards S.V."/>
            <person name="Braun E.L."/>
            <person name="Rahbek C."/>
            <person name="Burt D.W."/>
            <person name="Houde P."/>
            <person name="Zhang Y."/>
            <person name="Yang H."/>
            <person name="Wang J."/>
            <person name="Jarvis E.D."/>
            <person name="Gilbert M.T."/>
            <person name="Wang J."/>
        </authorList>
    </citation>
    <scope>NUCLEOTIDE SEQUENCE [LARGE SCALE GENOMIC DNA]</scope>
</reference>
<dbReference type="EMBL" id="KL871140">
    <property type="protein sequence ID" value="KGL90578.1"/>
    <property type="molecule type" value="Genomic_DNA"/>
</dbReference>
<sequence length="159" mass="17750">LSPPSVGQQKRPKSAILVRDTPGLGDCSLTALHMETCLSQLDWASPEHRGDSQKTLLCQTHSTLEPPPRPCREVPRCTPDAHPGEWCCDREEWPRGVGRCLGHLGLQQDEERLQERGWDHLEFFRYPQSLELGQGGTVRASSCGPRVPGRAPHPGMEER</sequence>
<evidence type="ECO:0000313" key="3">
    <source>
        <dbReference type="Proteomes" id="UP000053858"/>
    </source>
</evidence>
<proteinExistence type="predicted"/>
<keyword evidence="3" id="KW-1185">Reference proteome</keyword>
<name>A0A0A0AAN1_CHAVO</name>
<organism evidence="2 3">
    <name type="scientific">Charadrius vociferus</name>
    <name type="common">Killdeer</name>
    <name type="synonym">Aegialitis vocifera</name>
    <dbReference type="NCBI Taxonomy" id="50402"/>
    <lineage>
        <taxon>Eukaryota</taxon>
        <taxon>Metazoa</taxon>
        <taxon>Chordata</taxon>
        <taxon>Craniata</taxon>
        <taxon>Vertebrata</taxon>
        <taxon>Euteleostomi</taxon>
        <taxon>Archelosauria</taxon>
        <taxon>Archosauria</taxon>
        <taxon>Dinosauria</taxon>
        <taxon>Saurischia</taxon>
        <taxon>Theropoda</taxon>
        <taxon>Coelurosauria</taxon>
        <taxon>Aves</taxon>
        <taxon>Neognathae</taxon>
        <taxon>Neoaves</taxon>
        <taxon>Charadriiformes</taxon>
        <taxon>Charadriidae</taxon>
        <taxon>Charadrius</taxon>
    </lineage>
</organism>